<evidence type="ECO:0000259" key="5">
    <source>
        <dbReference type="PROSITE" id="PS50075"/>
    </source>
</evidence>
<feature type="active site" description="Proton donor; for dehydratase activity" evidence="4">
    <location>
        <position position="1089"/>
    </location>
</feature>
<name>A0ABD3WT56_SINWO</name>
<dbReference type="InterPro" id="IPR016039">
    <property type="entry name" value="Thiolase-like"/>
</dbReference>
<evidence type="ECO:0000256" key="2">
    <source>
        <dbReference type="ARBA" id="ARBA00022553"/>
    </source>
</evidence>
<organism evidence="8 9">
    <name type="scientific">Sinanodonta woodiana</name>
    <name type="common">Chinese pond mussel</name>
    <name type="synonym">Anodonta woodiana</name>
    <dbReference type="NCBI Taxonomy" id="1069815"/>
    <lineage>
        <taxon>Eukaryota</taxon>
        <taxon>Metazoa</taxon>
        <taxon>Spiralia</taxon>
        <taxon>Lophotrochozoa</taxon>
        <taxon>Mollusca</taxon>
        <taxon>Bivalvia</taxon>
        <taxon>Autobranchia</taxon>
        <taxon>Heteroconchia</taxon>
        <taxon>Palaeoheterodonta</taxon>
        <taxon>Unionida</taxon>
        <taxon>Unionoidea</taxon>
        <taxon>Unionidae</taxon>
        <taxon>Unioninae</taxon>
        <taxon>Sinanodonta</taxon>
    </lineage>
</organism>
<dbReference type="InterPro" id="IPR049552">
    <property type="entry name" value="PKS_DH_N"/>
</dbReference>
<dbReference type="PROSITE" id="PS50075">
    <property type="entry name" value="CARRIER"/>
    <property type="match status" value="1"/>
</dbReference>
<dbReference type="Gene3D" id="3.40.47.10">
    <property type="match status" value="1"/>
</dbReference>
<dbReference type="Pfam" id="PF00550">
    <property type="entry name" value="PP-binding"/>
    <property type="match status" value="1"/>
</dbReference>
<evidence type="ECO:0000259" key="6">
    <source>
        <dbReference type="PROSITE" id="PS52004"/>
    </source>
</evidence>
<dbReference type="Pfam" id="PF02801">
    <property type="entry name" value="Ketoacyl-synt_C"/>
    <property type="match status" value="1"/>
</dbReference>
<feature type="active site" description="Proton acceptor; for dehydratase activity" evidence="4">
    <location>
        <position position="923"/>
    </location>
</feature>
<dbReference type="InterPro" id="IPR001227">
    <property type="entry name" value="Ac_transferase_dom_sf"/>
</dbReference>
<dbReference type="CDD" id="cd00833">
    <property type="entry name" value="PKS"/>
    <property type="match status" value="1"/>
</dbReference>
<dbReference type="InterPro" id="IPR018201">
    <property type="entry name" value="Ketoacyl_synth_AS"/>
</dbReference>
<dbReference type="PROSITE" id="PS52004">
    <property type="entry name" value="KS3_2"/>
    <property type="match status" value="1"/>
</dbReference>
<dbReference type="Pfam" id="PF21089">
    <property type="entry name" value="PKS_DH_N"/>
    <property type="match status" value="1"/>
</dbReference>
<dbReference type="Pfam" id="PF14765">
    <property type="entry name" value="PS-DH"/>
    <property type="match status" value="1"/>
</dbReference>
<evidence type="ECO:0000256" key="4">
    <source>
        <dbReference type="PROSITE-ProRule" id="PRU01363"/>
    </source>
</evidence>
<feature type="domain" description="Ketosynthase family 3 (KS3)" evidence="6">
    <location>
        <begin position="4"/>
        <end position="430"/>
    </location>
</feature>
<dbReference type="SUPFAM" id="SSF52151">
    <property type="entry name" value="FabD/lysophospholipase-like"/>
    <property type="match status" value="1"/>
</dbReference>
<dbReference type="Gene3D" id="3.40.50.720">
    <property type="entry name" value="NAD(P)-binding Rossmann-like Domain"/>
    <property type="match status" value="1"/>
</dbReference>
<dbReference type="InterPro" id="IPR014030">
    <property type="entry name" value="Ketoacyl_synth_N"/>
</dbReference>
<sequence>MDEHKAVAVIGIGCRFPGANDKDEYWRLLLNSENHIVEVKSHRSGFDNHFITDPLDAEVKQPYRAGLVERFSCWDNKVFGITEQEAEWIDPQQRFVLDCTHMAMEDAGLTRRDLDGTNTGVYIGVMNDDFKCAVLRNLDSSSSYLVTGINSSIISARVSYVYNLHGPSMTIDTACSSSLVAIHQGALALAAGDCDMAICGGVSLLLDPNLFKTLSNARMLSPTGQCHSFTSKADGYTRGEGCGMVILKRVEDAVKCDNKIWGFLGTGVNQDGHMATPITAPSEQQQIALLHQVYKKYHVSKSTIQVIEAHGTGTALGDPTECNALGTFFKEENSSSLKHIGSVKSNIGHLESAAGVAGLIKVLLMMHHEKIVPSLHVDKEGVNPKNNLEQHGLVIPTKNSIWPSSHGVPRMACVNSFGFGGTNAHAIVQQYIKIPEQERNPQSFIEDQAIIVLSGTTQEALTENVCKLVESLNKNSYNLHDLSYTSTCKRDHFPFRIGFTASTQSELITKCQNYLNGRQDSKRKSKVKIVFVFCGVGTVWQGMCSNLVSINAFREKLMEVDRLLAIHTGWSVAEKMKSDEVMADPMVGHISIFACQVSLLEMWKSCGIQPDAVVGQSVGEVAAAYASGAISLGTAVEVIYWRSKLLSEMTGGKMMVVSGLELSKLQIMCKSQFPSVCVAVHNSPVSGTLSGDAMGIEAIKQEILRLNNEGQHILLKELNVSCAYHSHCVESAKIGIVQSLSNINGKHPQIPIVSTVTGTYAESNDFTTACYWGENVREEVRFLEAIQTVAAETSTTVFLEIGPHPVLAPHVNDILPSSHTMTLPSMKVGKEIIVWKETLVELYQLGLGINWETIIPNTKSITEIPKYRYFGKNLITHIASAVASSDKRDESHMYVRQERGVNDHHAHYKVTINEEETPFIFDHYVQGKVIVPGAFYADVGLQIGKDLLQKPIHELQVELEFLKTLPVNSAASTEIDIPVELNENVRGKLFCEFEVVSQGYVRAKGRVKSSSNRRPKPCDIEQAQRLFTSHLTKKEAYRRLENFGFRYGEAFSIIDDCALASGECLAKFKIPSKVMHTLTKTHVHPAILDGMLQTCALAAKENNMHDNANSFPQGYPVGIDSIRVFKSPMSQVLYCYLRLTDYYMTDKVIDNHADAFLMDEDGDILVELKNITIFGRRPDVLIPKELKYVTTAQSYRIQSTPLTKTVFHKVMLVHGDSFRTDYACFDPSSTIIVAPKSLDGTFRDTIQHTIISERGSSDLVSSVLFLPGSIDIVERTIDGLNVMNTLKWNCLVFAELIRVLNDMQKQMPVFVITENTQGLDESDEIPINICGSELWGLVRSVLKEYVYMNIFLIDVVSMQQNESLLKDILAIPSENLKTFPKEIILSKGKIYALQLHNAAPTERIPVTRAVPQRAGEETLLRVEKHDRIIDPYLIPCIGQDELKSGWIKVEVQSASINGSLAHIGSSQESMFDCSGRKCDANNIDSTEVVGFVEYTEMYKTSLKQTIYRGCEVKYSPQQSTSNDTIKVVMCYPIQVGTFIRGPRACVVPIDEIPNYFPGKLSNLIRSWYLIRHVPRKKKIGIFCNHRAEDCPMFDMIDDFNNMGYNVDVCHLTPIKEKCKINHTLNTIILLHPLQPGQEECFLEHLSCSKRLLSMANHISRSLQERILQKNTISCKFIEEYEIFNAKTLPIIVPKVVSSMKRDGITLFTQLIEDANHNPLLNVIDIMPIHGNCSLKRKVTASQLFDKVSTYIVVGGLTGLGWVILKQLAEMGAGVIVTFSRRGPMQEKIQEIRDVETAHGCKIICLKVDVADLNSLKLALGEIRGRFPAQPVRGIFQGAGTIDSGLFLELTPDKFDTVMLPKVAGSWNLHCVSLFLPLDFFVLHSSISGILGSPGDSNYGAANTFLDALSHYRRQKGLPCQSINWGGLHVGLAASPQFATIFEARGFLRLDEEQIRHCFLHALMQDLPQVVYSSLDWDLIAKDYTKPGMDMNVFKVSNILNIKGLKSSEQKLGLSSFSSIDWQTFRAENSSSQLQTVIHILMEITGVVTNVDISELQPSTLLGNIGIDSLSAIHYINIISDVFKCKLPVHTVLSPDSSIKGVAELLTEKIDVAELLSSKSNLICEVDAKGDTNGFVHLISDVPPEINTASTKL</sequence>
<dbReference type="SUPFAM" id="SSF47336">
    <property type="entry name" value="ACP-like"/>
    <property type="match status" value="1"/>
</dbReference>
<evidence type="ECO:0000313" key="8">
    <source>
        <dbReference type="EMBL" id="KAL3877124.1"/>
    </source>
</evidence>
<feature type="region of interest" description="N-terminal hotdog fold" evidence="4">
    <location>
        <begin position="892"/>
        <end position="1014"/>
    </location>
</feature>
<dbReference type="Gene3D" id="3.40.366.10">
    <property type="entry name" value="Malonyl-Coenzyme A Acyl Carrier Protein, domain 2"/>
    <property type="match status" value="1"/>
</dbReference>
<gene>
    <name evidence="8" type="ORF">ACJMK2_034877</name>
</gene>
<dbReference type="Proteomes" id="UP001634394">
    <property type="component" value="Unassembled WGS sequence"/>
</dbReference>
<dbReference type="Gene3D" id="3.30.70.3290">
    <property type="match status" value="1"/>
</dbReference>
<dbReference type="EMBL" id="JBJQND010000005">
    <property type="protein sequence ID" value="KAL3877124.1"/>
    <property type="molecule type" value="Genomic_DNA"/>
</dbReference>
<dbReference type="InterPro" id="IPR049900">
    <property type="entry name" value="PKS_mFAS_DH"/>
</dbReference>
<dbReference type="InterPro" id="IPR032821">
    <property type="entry name" value="PKS_assoc"/>
</dbReference>
<dbReference type="GO" id="GO:0016740">
    <property type="term" value="F:transferase activity"/>
    <property type="evidence" value="ECO:0007669"/>
    <property type="project" value="UniProtKB-KW"/>
</dbReference>
<dbReference type="InterPro" id="IPR036736">
    <property type="entry name" value="ACP-like_sf"/>
</dbReference>
<evidence type="ECO:0000256" key="3">
    <source>
        <dbReference type="ARBA" id="ARBA00022679"/>
    </source>
</evidence>
<dbReference type="InterPro" id="IPR057326">
    <property type="entry name" value="KR_dom"/>
</dbReference>
<proteinExistence type="predicted"/>
<dbReference type="SUPFAM" id="SSF51735">
    <property type="entry name" value="NAD(P)-binding Rossmann-fold domains"/>
    <property type="match status" value="1"/>
</dbReference>
<feature type="region of interest" description="C-terminal hotdog fold" evidence="4">
    <location>
        <begin position="1028"/>
        <end position="1182"/>
    </location>
</feature>
<protein>
    <submittedName>
        <fullName evidence="8">Uncharacterized protein</fullName>
    </submittedName>
</protein>
<keyword evidence="2" id="KW-0597">Phosphoprotein</keyword>
<feature type="domain" description="Carrier" evidence="5">
    <location>
        <begin position="2027"/>
        <end position="2109"/>
    </location>
</feature>
<dbReference type="PANTHER" id="PTHR45681">
    <property type="entry name" value="POLYKETIDE SYNTHASE 44-RELATED"/>
    <property type="match status" value="1"/>
</dbReference>
<dbReference type="InterPro" id="IPR014031">
    <property type="entry name" value="Ketoacyl_synth_C"/>
</dbReference>
<dbReference type="SMART" id="SM00822">
    <property type="entry name" value="PKS_KR"/>
    <property type="match status" value="1"/>
</dbReference>
<dbReference type="InterPro" id="IPR020841">
    <property type="entry name" value="PKS_Beta-ketoAc_synthase_dom"/>
</dbReference>
<dbReference type="Gene3D" id="3.10.129.110">
    <property type="entry name" value="Polyketide synthase dehydratase"/>
    <property type="match status" value="1"/>
</dbReference>
<dbReference type="SUPFAM" id="SSF53901">
    <property type="entry name" value="Thiolase-like"/>
    <property type="match status" value="1"/>
</dbReference>
<dbReference type="Gene3D" id="1.10.1200.10">
    <property type="entry name" value="ACP-like"/>
    <property type="match status" value="1"/>
</dbReference>
<accession>A0ABD3WT56</accession>
<keyword evidence="3" id="KW-0808">Transferase</keyword>
<dbReference type="InterPro" id="IPR036291">
    <property type="entry name" value="NAD(P)-bd_dom_sf"/>
</dbReference>
<dbReference type="SMART" id="SM00825">
    <property type="entry name" value="PKS_KS"/>
    <property type="match status" value="1"/>
</dbReference>
<dbReference type="InterPro" id="IPR016035">
    <property type="entry name" value="Acyl_Trfase/lysoPLipase"/>
</dbReference>
<dbReference type="InterPro" id="IPR009081">
    <property type="entry name" value="PP-bd_ACP"/>
</dbReference>
<dbReference type="SMART" id="SM00827">
    <property type="entry name" value="PKS_AT"/>
    <property type="match status" value="1"/>
</dbReference>
<dbReference type="PROSITE" id="PS00606">
    <property type="entry name" value="KS3_1"/>
    <property type="match status" value="1"/>
</dbReference>
<dbReference type="PANTHER" id="PTHR45681:SF8">
    <property type="entry name" value="CARRIER DOMAIN-CONTAINING PROTEIN"/>
    <property type="match status" value="1"/>
</dbReference>
<dbReference type="InterPro" id="IPR050444">
    <property type="entry name" value="Polyketide_Synthase"/>
</dbReference>
<dbReference type="PROSITE" id="PS52019">
    <property type="entry name" value="PKS_MFAS_DH"/>
    <property type="match status" value="1"/>
</dbReference>
<dbReference type="InterPro" id="IPR049551">
    <property type="entry name" value="PKS_DH_C"/>
</dbReference>
<dbReference type="InterPro" id="IPR014043">
    <property type="entry name" value="Acyl_transferase_dom"/>
</dbReference>
<dbReference type="InterPro" id="IPR042104">
    <property type="entry name" value="PKS_dehydratase_sf"/>
</dbReference>
<reference evidence="8 9" key="1">
    <citation type="submission" date="2024-11" db="EMBL/GenBank/DDBJ databases">
        <title>Chromosome-level genome assembly of the freshwater bivalve Anodonta woodiana.</title>
        <authorList>
            <person name="Chen X."/>
        </authorList>
    </citation>
    <scope>NUCLEOTIDE SEQUENCE [LARGE SCALE GENOMIC DNA]</scope>
    <source>
        <strain evidence="8">MN2024</strain>
        <tissue evidence="8">Gills</tissue>
    </source>
</reference>
<evidence type="ECO:0000313" key="9">
    <source>
        <dbReference type="Proteomes" id="UP001634394"/>
    </source>
</evidence>
<feature type="domain" description="PKS/mFAS DH" evidence="7">
    <location>
        <begin position="892"/>
        <end position="1182"/>
    </location>
</feature>
<evidence type="ECO:0000259" key="7">
    <source>
        <dbReference type="PROSITE" id="PS52019"/>
    </source>
</evidence>
<dbReference type="Pfam" id="PF08659">
    <property type="entry name" value="KR"/>
    <property type="match status" value="1"/>
</dbReference>
<dbReference type="Pfam" id="PF00109">
    <property type="entry name" value="ketoacyl-synt"/>
    <property type="match status" value="1"/>
</dbReference>
<keyword evidence="9" id="KW-1185">Reference proteome</keyword>
<evidence type="ECO:0000256" key="1">
    <source>
        <dbReference type="ARBA" id="ARBA00022450"/>
    </source>
</evidence>
<dbReference type="InterPro" id="IPR013968">
    <property type="entry name" value="PKS_KR"/>
</dbReference>
<dbReference type="Pfam" id="PF00698">
    <property type="entry name" value="Acyl_transf_1"/>
    <property type="match status" value="1"/>
</dbReference>
<keyword evidence="1" id="KW-0596">Phosphopantetheine</keyword>
<comment type="caution">
    <text evidence="8">The sequence shown here is derived from an EMBL/GenBank/DDBJ whole genome shotgun (WGS) entry which is preliminary data.</text>
</comment>
<dbReference type="Pfam" id="PF16197">
    <property type="entry name" value="KAsynt_C_assoc"/>
    <property type="match status" value="1"/>
</dbReference>